<proteinExistence type="predicted"/>
<gene>
    <name evidence="1" type="ORF">K0U00_06725</name>
</gene>
<protein>
    <recommendedName>
        <fullName evidence="3">Transcriptional regulator</fullName>
    </recommendedName>
</protein>
<evidence type="ECO:0000313" key="2">
    <source>
        <dbReference type="Proteomes" id="UP001519887"/>
    </source>
</evidence>
<name>A0ABS7BYK4_9BACL</name>
<dbReference type="Proteomes" id="UP001519887">
    <property type="component" value="Unassembled WGS sequence"/>
</dbReference>
<dbReference type="RefSeq" id="WP_379219487.1">
    <property type="nucleotide sequence ID" value="NZ_JBHRUP010000001.1"/>
</dbReference>
<comment type="caution">
    <text evidence="1">The sequence shown here is derived from an EMBL/GenBank/DDBJ whole genome shotgun (WGS) entry which is preliminary data.</text>
</comment>
<evidence type="ECO:0008006" key="3">
    <source>
        <dbReference type="Google" id="ProtNLM"/>
    </source>
</evidence>
<dbReference type="EMBL" id="JAHZIK010000108">
    <property type="protein sequence ID" value="MBW7453729.1"/>
    <property type="molecule type" value="Genomic_DNA"/>
</dbReference>
<keyword evidence="2" id="KW-1185">Reference proteome</keyword>
<accession>A0ABS7BYK4</accession>
<evidence type="ECO:0000313" key="1">
    <source>
        <dbReference type="EMBL" id="MBW7453729.1"/>
    </source>
</evidence>
<sequence>MLGERIREIRKKNQMKYNEDQTNYMPLTSDKLYVSGLTNLQEIIENTIKEHMPEV</sequence>
<reference evidence="1 2" key="1">
    <citation type="submission" date="2021-07" db="EMBL/GenBank/DDBJ databases">
        <title>Paenibacillus radiodurans sp. nov., isolated from the southeastern edge of Tengger Desert.</title>
        <authorList>
            <person name="Zhang G."/>
        </authorList>
    </citation>
    <scope>NUCLEOTIDE SEQUENCE [LARGE SCALE GENOMIC DNA]</scope>
    <source>
        <strain evidence="1 2">CCM 7311</strain>
    </source>
</reference>
<organism evidence="1 2">
    <name type="scientific">Paenibacillus sepulcri</name>
    <dbReference type="NCBI Taxonomy" id="359917"/>
    <lineage>
        <taxon>Bacteria</taxon>
        <taxon>Bacillati</taxon>
        <taxon>Bacillota</taxon>
        <taxon>Bacilli</taxon>
        <taxon>Bacillales</taxon>
        <taxon>Paenibacillaceae</taxon>
        <taxon>Paenibacillus</taxon>
    </lineage>
</organism>